<evidence type="ECO:0000313" key="6">
    <source>
        <dbReference type="Proteomes" id="UP000681526"/>
    </source>
</evidence>
<dbReference type="RefSeq" id="WP_213486412.1">
    <property type="nucleotide sequence ID" value="NZ_CAJRAY010000091.1"/>
</dbReference>
<reference evidence="5 6" key="1">
    <citation type="submission" date="2021-04" db="EMBL/GenBank/DDBJ databases">
        <authorList>
            <person name="Rakotoarivonina H."/>
        </authorList>
    </citation>
    <scope>NUCLEOTIDE SEQUENCE [LARGE SCALE GENOMIC DNA]</scope>
    <source>
        <strain evidence="5 6">XE</strain>
    </source>
</reference>
<name>A0ABN7S9M3_THEXY</name>
<keyword evidence="1" id="KW-0813">Transport</keyword>
<dbReference type="Proteomes" id="UP000681526">
    <property type="component" value="Unassembled WGS sequence"/>
</dbReference>
<dbReference type="PANTHER" id="PTHR42788:SF13">
    <property type="entry name" value="ALIPHATIC SULFONATES IMPORT ATP-BINDING PROTEIN SSUB"/>
    <property type="match status" value="1"/>
</dbReference>
<dbReference type="SMART" id="SM00382">
    <property type="entry name" value="AAA"/>
    <property type="match status" value="1"/>
</dbReference>
<dbReference type="SUPFAM" id="SSF52540">
    <property type="entry name" value="P-loop containing nucleoside triphosphate hydrolases"/>
    <property type="match status" value="1"/>
</dbReference>
<dbReference type="InterPro" id="IPR003593">
    <property type="entry name" value="AAA+_ATPase"/>
</dbReference>
<feature type="domain" description="ABC transporter" evidence="4">
    <location>
        <begin position="5"/>
        <end position="236"/>
    </location>
</feature>
<evidence type="ECO:0000259" key="4">
    <source>
        <dbReference type="PROSITE" id="PS50893"/>
    </source>
</evidence>
<organism evidence="5 6">
    <name type="scientific">Thermobacillus xylanilyticus</name>
    <dbReference type="NCBI Taxonomy" id="76633"/>
    <lineage>
        <taxon>Bacteria</taxon>
        <taxon>Bacillati</taxon>
        <taxon>Bacillota</taxon>
        <taxon>Bacilli</taxon>
        <taxon>Bacillales</taxon>
        <taxon>Paenibacillaceae</taxon>
        <taxon>Thermobacillus</taxon>
    </lineage>
</organism>
<proteinExistence type="predicted"/>
<gene>
    <name evidence="5" type="primary">txxe 2843</name>
    <name evidence="5" type="ORF">TXXE_17845</name>
</gene>
<dbReference type="InterPro" id="IPR050166">
    <property type="entry name" value="ABC_transporter_ATP-bind"/>
</dbReference>
<dbReference type="PROSITE" id="PS00211">
    <property type="entry name" value="ABC_TRANSPORTER_1"/>
    <property type="match status" value="1"/>
</dbReference>
<protein>
    <submittedName>
        <fullName evidence="5">ABC transporter related protein</fullName>
    </submittedName>
</protein>
<evidence type="ECO:0000256" key="1">
    <source>
        <dbReference type="ARBA" id="ARBA00022448"/>
    </source>
</evidence>
<evidence type="ECO:0000313" key="5">
    <source>
        <dbReference type="EMBL" id="CAG5092215.1"/>
    </source>
</evidence>
<dbReference type="CDD" id="cd03293">
    <property type="entry name" value="ABC_NrtD_SsuB_transporters"/>
    <property type="match status" value="1"/>
</dbReference>
<dbReference type="InterPro" id="IPR003439">
    <property type="entry name" value="ABC_transporter-like_ATP-bd"/>
</dbReference>
<evidence type="ECO:0000256" key="2">
    <source>
        <dbReference type="ARBA" id="ARBA00022741"/>
    </source>
</evidence>
<evidence type="ECO:0000256" key="3">
    <source>
        <dbReference type="ARBA" id="ARBA00022840"/>
    </source>
</evidence>
<dbReference type="PANTHER" id="PTHR42788">
    <property type="entry name" value="TAURINE IMPORT ATP-BINDING PROTEIN-RELATED"/>
    <property type="match status" value="1"/>
</dbReference>
<dbReference type="PROSITE" id="PS50893">
    <property type="entry name" value="ABC_TRANSPORTER_2"/>
    <property type="match status" value="1"/>
</dbReference>
<keyword evidence="3" id="KW-0067">ATP-binding</keyword>
<keyword evidence="2" id="KW-0547">Nucleotide-binding</keyword>
<dbReference type="InterPro" id="IPR017871">
    <property type="entry name" value="ABC_transporter-like_CS"/>
</dbReference>
<dbReference type="Gene3D" id="3.40.50.300">
    <property type="entry name" value="P-loop containing nucleotide triphosphate hydrolases"/>
    <property type="match status" value="1"/>
</dbReference>
<sequence length="259" mass="29442">MDPIFQVERVGKSYKNAKVSEKVLHDVTFGVERGEIVAILGPSGCGKSTLLNLLGGFERPDEGTVLFEGKPVDGPSRNCVMIFQQYGLLPWRTVRKNVEIGLERTGLTAGERRRRAEEYIERVGLSDRIDHFPHQLSGGMQQRVALARALAVRPKVLLMDEPFGALDTFNRYALQNELLRLQESEKQTVVLVTHDIDEAVFLADRILVMVSGPGRIRREIRIPDYKPRDRGSPQFQHYRKVIYDLFHLSGQEIQTEFAI</sequence>
<comment type="caution">
    <text evidence="5">The sequence shown here is derived from an EMBL/GenBank/DDBJ whole genome shotgun (WGS) entry which is preliminary data.</text>
</comment>
<keyword evidence="6" id="KW-1185">Reference proteome</keyword>
<dbReference type="InterPro" id="IPR027417">
    <property type="entry name" value="P-loop_NTPase"/>
</dbReference>
<accession>A0ABN7S9M3</accession>
<dbReference type="EMBL" id="CAJRAY010000091">
    <property type="protein sequence ID" value="CAG5092215.1"/>
    <property type="molecule type" value="Genomic_DNA"/>
</dbReference>
<dbReference type="Pfam" id="PF00005">
    <property type="entry name" value="ABC_tran"/>
    <property type="match status" value="1"/>
</dbReference>